<dbReference type="PANTHER" id="PTHR12147:SF22">
    <property type="entry name" value="ENDOPLASMIC RETICULUM METALLOPEPTIDASE 1"/>
    <property type="match status" value="1"/>
</dbReference>
<keyword evidence="8" id="KW-1185">Reference proteome</keyword>
<dbReference type="PANTHER" id="PTHR12147">
    <property type="entry name" value="METALLOPEPTIDASE M28 FAMILY MEMBER"/>
    <property type="match status" value="1"/>
</dbReference>
<name>A0A1D3D9B5_9EIME</name>
<keyword evidence="5" id="KW-0472">Membrane</keyword>
<dbReference type="SUPFAM" id="SSF53187">
    <property type="entry name" value="Zn-dependent exopeptidases"/>
    <property type="match status" value="1"/>
</dbReference>
<comment type="cofactor">
    <cofactor evidence="1">
        <name>Zn(2+)</name>
        <dbReference type="ChEBI" id="CHEBI:29105"/>
    </cofactor>
</comment>
<evidence type="ECO:0000259" key="6">
    <source>
        <dbReference type="Pfam" id="PF04389"/>
    </source>
</evidence>
<keyword evidence="3" id="KW-0256">Endoplasmic reticulum</keyword>
<dbReference type="Gene3D" id="3.40.630.10">
    <property type="entry name" value="Zn peptidases"/>
    <property type="match status" value="1"/>
</dbReference>
<feature type="transmembrane region" description="Helical" evidence="5">
    <location>
        <begin position="743"/>
        <end position="764"/>
    </location>
</feature>
<protein>
    <recommendedName>
        <fullName evidence="6">Peptidase M28 domain-containing protein</fullName>
    </recommendedName>
</protein>
<feature type="compositionally biased region" description="Low complexity" evidence="4">
    <location>
        <begin position="150"/>
        <end position="162"/>
    </location>
</feature>
<organism evidence="7 8">
    <name type="scientific">Cyclospora cayetanensis</name>
    <dbReference type="NCBI Taxonomy" id="88456"/>
    <lineage>
        <taxon>Eukaryota</taxon>
        <taxon>Sar</taxon>
        <taxon>Alveolata</taxon>
        <taxon>Apicomplexa</taxon>
        <taxon>Conoidasida</taxon>
        <taxon>Coccidia</taxon>
        <taxon>Eucoccidiorida</taxon>
        <taxon>Eimeriorina</taxon>
        <taxon>Eimeriidae</taxon>
        <taxon>Cyclospora</taxon>
    </lineage>
</organism>
<gene>
    <name evidence="7" type="ORF">cyc_01301</name>
</gene>
<accession>A0A1D3D9B5</accession>
<feature type="region of interest" description="Disordered" evidence="4">
    <location>
        <begin position="1041"/>
        <end position="1063"/>
    </location>
</feature>
<dbReference type="VEuPathDB" id="ToxoDB:LOC34618327"/>
<evidence type="ECO:0000256" key="2">
    <source>
        <dbReference type="ARBA" id="ARBA00004240"/>
    </source>
</evidence>
<dbReference type="InterPro" id="IPR007484">
    <property type="entry name" value="Peptidase_M28"/>
</dbReference>
<evidence type="ECO:0000256" key="1">
    <source>
        <dbReference type="ARBA" id="ARBA00001947"/>
    </source>
</evidence>
<feature type="compositionally biased region" description="Polar residues" evidence="4">
    <location>
        <begin position="904"/>
        <end position="919"/>
    </location>
</feature>
<proteinExistence type="predicted"/>
<keyword evidence="5" id="KW-1133">Transmembrane helix</keyword>
<evidence type="ECO:0000256" key="4">
    <source>
        <dbReference type="SAM" id="MobiDB-lite"/>
    </source>
</evidence>
<evidence type="ECO:0000313" key="7">
    <source>
        <dbReference type="EMBL" id="OEH80028.1"/>
    </source>
</evidence>
<evidence type="ECO:0000313" key="8">
    <source>
        <dbReference type="Proteomes" id="UP000095192"/>
    </source>
</evidence>
<evidence type="ECO:0000256" key="3">
    <source>
        <dbReference type="ARBA" id="ARBA00022824"/>
    </source>
</evidence>
<feature type="region of interest" description="Disordered" evidence="4">
    <location>
        <begin position="147"/>
        <end position="182"/>
    </location>
</feature>
<comment type="caution">
    <text evidence="7">The sequence shown here is derived from an EMBL/GenBank/DDBJ whole genome shotgun (WGS) entry which is preliminary data.</text>
</comment>
<feature type="transmembrane region" description="Helical" evidence="5">
    <location>
        <begin position="21"/>
        <end position="42"/>
    </location>
</feature>
<dbReference type="VEuPathDB" id="ToxoDB:cyc_01301"/>
<feature type="domain" description="Peptidase M28" evidence="6">
    <location>
        <begin position="411"/>
        <end position="621"/>
    </location>
</feature>
<feature type="transmembrane region" description="Helical" evidence="5">
    <location>
        <begin position="687"/>
        <end position="710"/>
    </location>
</feature>
<feature type="region of interest" description="Disordered" evidence="4">
    <location>
        <begin position="971"/>
        <end position="1006"/>
    </location>
</feature>
<dbReference type="Proteomes" id="UP000095192">
    <property type="component" value="Unassembled WGS sequence"/>
</dbReference>
<dbReference type="Pfam" id="PF04389">
    <property type="entry name" value="Peptidase_M28"/>
    <property type="match status" value="1"/>
</dbReference>
<comment type="subcellular location">
    <subcellularLocation>
        <location evidence="2">Endoplasmic reticulum</location>
    </subcellularLocation>
</comment>
<feature type="region of interest" description="Disordered" evidence="4">
    <location>
        <begin position="874"/>
        <end position="919"/>
    </location>
</feature>
<evidence type="ECO:0000256" key="5">
    <source>
        <dbReference type="SAM" id="Phobius"/>
    </source>
</evidence>
<keyword evidence="5" id="KW-0812">Transmembrane</keyword>
<dbReference type="EMBL" id="JROU02000207">
    <property type="protein sequence ID" value="OEH80028.1"/>
    <property type="molecule type" value="Genomic_DNA"/>
</dbReference>
<dbReference type="InterPro" id="IPR045175">
    <property type="entry name" value="M28_fam"/>
</dbReference>
<dbReference type="GO" id="GO:0006508">
    <property type="term" value="P:proteolysis"/>
    <property type="evidence" value="ECO:0007669"/>
    <property type="project" value="InterPro"/>
</dbReference>
<reference evidence="7 8" key="1">
    <citation type="journal article" date="2016" name="BMC Genomics">
        <title>Comparative genomics reveals Cyclospora cayetanensis possesses coccidia-like metabolism and invasion components but unique surface antigens.</title>
        <authorList>
            <person name="Liu S."/>
            <person name="Wang L."/>
            <person name="Zheng H."/>
            <person name="Xu Z."/>
            <person name="Roellig D.M."/>
            <person name="Li N."/>
            <person name="Frace M.A."/>
            <person name="Tang K."/>
            <person name="Arrowood M.J."/>
            <person name="Moss D.M."/>
            <person name="Zhang L."/>
            <person name="Feng Y."/>
            <person name="Xiao L."/>
        </authorList>
    </citation>
    <scope>NUCLEOTIDE SEQUENCE [LARGE SCALE GENOMIC DNA]</scope>
    <source>
        <strain evidence="7 8">CHN_HEN01</strain>
    </source>
</reference>
<feature type="compositionally biased region" description="Polar residues" evidence="4">
    <location>
        <begin position="884"/>
        <end position="894"/>
    </location>
</feature>
<dbReference type="GO" id="GO:0008235">
    <property type="term" value="F:metalloexopeptidase activity"/>
    <property type="evidence" value="ECO:0007669"/>
    <property type="project" value="InterPro"/>
</dbReference>
<dbReference type="GO" id="GO:0005783">
    <property type="term" value="C:endoplasmic reticulum"/>
    <property type="evidence" value="ECO:0007669"/>
    <property type="project" value="UniProtKB-SubCell"/>
</dbReference>
<sequence>MDLAKESRTLTESPPKAPRRFQTYFPLFLSAAVLLLSVFLAGQHHFSLPRPSPPESPPDAFSEGRARLLLQAANRSVRTVGSCDNEVSAPLLLHAAVLHQILMLSPSPSTATSGAASGLATGVGSEMQAAIARLRYVVLVTHHLRREAATDASPTPAAGAAADADEDDPAKPHRAQQQDLPPPCMTHALQAKCAAVLSRSGVHDFFSPSGGAAAAAAFAIGRATEAPAEELPCLDSPRLVDPDLPDFLPGTLIPKFQCISVTRHILAPPSTVSALIGLFLRERQQKAEEQQHEGTGRSFEAALDEAALIGSHQLLMYLEDISKSERDSHVAAAAAAATTAAAAGVPVLEYLSKNHLLSADVSLWGGAAGGFTLTYAGSSRTALYEGPKNITVDFRPVGSRQSMHANSQGTKQTSGQALMLAAHYDSAPSSPGISDDLGMCAVALEVARAAVYRHLRAAHALQLRHWGFSHHAEEGLEDALLQSPLILNLNGAEEVILLAAHAFATQHPLARQVSLAVNLEAAGSRGKSFVLQMPPRLSAETLQAVGNLPAPHVCCIAADVWNSGQFPGETDFRIWSEVLQVPGGLDLAWIGGGASYHTTRDTLESMQPGSLQHTGEMILALLHPLLRIAAKARSGLAAASDARHQAAPRVPFYQDVLGRQLLAYLALLDGLSGPAGRSGESLLFADVLLILGVLLPVWLLLPAVLCPPLFHASHAEARRRNSDPSSARLAQGLQREMRVTRKLWMLAAAVAAAGVSFAVSVFLLEAPAVPLPLHFGRTESSPSVPPYSGEVSIGIQDPHGTASALPPQQRLLQPFSLFGARARSLLGLLPESLQRLLLPSPSFPFSPERPLQLHFVAFRQSKVTAVALLQQSSSPPGTAAQVVKDSSTLSTGTAEESPVVEPTTEASQSQFPPEVQPLTTTNHTEKLVRSSTQGVAVLGLGPQVFWNPAAADTDLVLSAIRAAVEAAEATAAQPASAGDADKGFRPAHAASSQHESDTASRGDVCTSQSSILPNAEQTNALSLAAEAASAAAARASSCAPPAAAEERARQPPLQKKKSLPAFYVKEEPPRQDAPLALPHLFRMSTHRTHWSVYTNAQEFLPPPAPLGNEGAPHVYSPGIRGQVAIHYNDAQDETRLTLLIGGSSLLTLALPADKVVRWNLQNQAPLQKLKKCECYVVTITSPFPPVQTKLEFFFKGNEPMLPVVELVYVCVIWLHVRFTTRSAVFDAVTPNTGCLQTPLFRSVHSYLLGLPMIEQPRLPAKSDLSTAAAAAEARTDSAPMGASSGSGVFWKTLLATSFMDEAELCPN</sequence>
<dbReference type="InParanoid" id="A0A1D3D9B5"/>